<protein>
    <recommendedName>
        <fullName evidence="6 15">ATP phosphoribosyltransferase</fullName>
        <shortName evidence="15">ATP-PRT</shortName>
        <shortName evidence="15">ATP-PRTase</shortName>
        <ecNumber evidence="5 15">2.4.2.17</ecNumber>
    </recommendedName>
</protein>
<dbReference type="PANTHER" id="PTHR21403:SF8">
    <property type="entry name" value="ATP PHOSPHORIBOSYLTRANSFERASE"/>
    <property type="match status" value="1"/>
</dbReference>
<comment type="pathway">
    <text evidence="3 15">Amino-acid biosynthesis; L-histidine biosynthesis; L-histidine from 5-phospho-alpha-D-ribose 1-diphosphate: step 1/9.</text>
</comment>
<dbReference type="PROSITE" id="PS01316">
    <property type="entry name" value="ATP_P_PHORIBOSYLTR"/>
    <property type="match status" value="1"/>
</dbReference>
<organism evidence="18 19">
    <name type="scientific">Rathayibacter festucae DSM 15932</name>
    <dbReference type="NCBI Taxonomy" id="1328866"/>
    <lineage>
        <taxon>Bacteria</taxon>
        <taxon>Bacillati</taxon>
        <taxon>Actinomycetota</taxon>
        <taxon>Actinomycetes</taxon>
        <taxon>Micrococcales</taxon>
        <taxon>Microbacteriaceae</taxon>
        <taxon>Rathayibacter</taxon>
    </lineage>
</organism>
<dbReference type="FunFam" id="3.30.70.120:FF:000003">
    <property type="entry name" value="ATP phosphoribosyltransferase"/>
    <property type="match status" value="1"/>
</dbReference>
<dbReference type="InterPro" id="IPR015867">
    <property type="entry name" value="N-reg_PII/ATP_PRibTrfase_C"/>
</dbReference>
<keyword evidence="15" id="KW-0460">Magnesium</keyword>
<evidence type="ECO:0000256" key="6">
    <source>
        <dbReference type="ARBA" id="ARBA00020998"/>
    </source>
</evidence>
<dbReference type="InterPro" id="IPR001348">
    <property type="entry name" value="ATP_PRibTrfase_HisG"/>
</dbReference>
<dbReference type="SUPFAM" id="SSF54913">
    <property type="entry name" value="GlnB-like"/>
    <property type="match status" value="1"/>
</dbReference>
<dbReference type="InterPro" id="IPR018198">
    <property type="entry name" value="ATP_PRibTrfase_CS"/>
</dbReference>
<comment type="catalytic activity">
    <reaction evidence="1 15">
        <text>1-(5-phospho-beta-D-ribosyl)-ATP + diphosphate = 5-phospho-alpha-D-ribose 1-diphosphate + ATP</text>
        <dbReference type="Rhea" id="RHEA:18473"/>
        <dbReference type="ChEBI" id="CHEBI:30616"/>
        <dbReference type="ChEBI" id="CHEBI:33019"/>
        <dbReference type="ChEBI" id="CHEBI:58017"/>
        <dbReference type="ChEBI" id="CHEBI:73183"/>
        <dbReference type="EC" id="2.4.2.17"/>
    </reaction>
</comment>
<dbReference type="NCBIfam" id="TIGR03455">
    <property type="entry name" value="HisG_C-term"/>
    <property type="match status" value="1"/>
</dbReference>
<proteinExistence type="inferred from homology"/>
<dbReference type="SUPFAM" id="SSF53850">
    <property type="entry name" value="Periplasmic binding protein-like II"/>
    <property type="match status" value="1"/>
</dbReference>
<gene>
    <name evidence="15" type="primary">hisG</name>
    <name evidence="18" type="ORF">C1I64_08320</name>
</gene>
<dbReference type="InterPro" id="IPR011322">
    <property type="entry name" value="N-reg_PII-like_a/b"/>
</dbReference>
<dbReference type="Pfam" id="PF08029">
    <property type="entry name" value="HisG_C"/>
    <property type="match status" value="1"/>
</dbReference>
<evidence type="ECO:0000256" key="15">
    <source>
        <dbReference type="HAMAP-Rule" id="MF_00079"/>
    </source>
</evidence>
<keyword evidence="15" id="KW-0479">Metal-binding</keyword>
<dbReference type="GO" id="GO:0005737">
    <property type="term" value="C:cytoplasm"/>
    <property type="evidence" value="ECO:0007669"/>
    <property type="project" value="UniProtKB-SubCell"/>
</dbReference>
<keyword evidence="11 15" id="KW-0547">Nucleotide-binding</keyword>
<feature type="domain" description="Histidine biosynthesis HisG C-terminal" evidence="17">
    <location>
        <begin position="223"/>
        <end position="294"/>
    </location>
</feature>
<feature type="domain" description="ATP phosphoribosyltransferase catalytic" evidence="16">
    <location>
        <begin position="68"/>
        <end position="218"/>
    </location>
</feature>
<keyword evidence="7 15" id="KW-0963">Cytoplasm</keyword>
<dbReference type="Gene3D" id="3.30.70.120">
    <property type="match status" value="1"/>
</dbReference>
<dbReference type="Proteomes" id="UP000285317">
    <property type="component" value="Chromosome"/>
</dbReference>
<comment type="cofactor">
    <cofactor evidence="15">
        <name>Mg(2+)</name>
        <dbReference type="ChEBI" id="CHEBI:18420"/>
    </cofactor>
</comment>
<dbReference type="EC" id="2.4.2.17" evidence="5 15"/>
<evidence type="ECO:0000256" key="14">
    <source>
        <dbReference type="ARBA" id="ARBA00024861"/>
    </source>
</evidence>
<keyword evidence="12 15" id="KW-0067">ATP-binding</keyword>
<evidence type="ECO:0000313" key="19">
    <source>
        <dbReference type="Proteomes" id="UP000285317"/>
    </source>
</evidence>
<evidence type="ECO:0000256" key="12">
    <source>
        <dbReference type="ARBA" id="ARBA00022840"/>
    </source>
</evidence>
<reference evidence="18 19" key="1">
    <citation type="submission" date="2018-03" db="EMBL/GenBank/DDBJ databases">
        <title>Bacteriophage NCPPB3778 and a type I-E CRISPR drive the evolution of the US Biological Select Agent, Rathayibacter toxicus.</title>
        <authorList>
            <person name="Davis E.W.II."/>
            <person name="Tabima J.F."/>
            <person name="Weisberg A.J."/>
            <person name="Dantas Lopes L."/>
            <person name="Wiseman M.S."/>
            <person name="Wiseman M.S."/>
            <person name="Pupko T."/>
            <person name="Belcher M.S."/>
            <person name="Sechler A.J."/>
            <person name="Tancos M.A."/>
            <person name="Schroeder B.K."/>
            <person name="Murray T.D."/>
            <person name="Luster D.G."/>
            <person name="Schneider W.L."/>
            <person name="Rogers E."/>
            <person name="Andreote F.D."/>
            <person name="Grunwald N.J."/>
            <person name="Putnam M.L."/>
            <person name="Chang J.H."/>
        </authorList>
    </citation>
    <scope>NUCLEOTIDE SEQUENCE [LARGE SCALE GENOMIC DNA]</scope>
    <source>
        <strain evidence="18 19">DSM 15932</strain>
    </source>
</reference>
<comment type="function">
    <text evidence="14 15">Catalyzes the condensation of ATP and 5-phosphoribose 1-diphosphate to form N'-(5'-phosphoribosyl)-ATP (PR-ATP). Has a crucial role in the pathway because the rate of histidine biosynthesis seems to be controlled primarily by regulation of HisG enzymatic activity.</text>
</comment>
<comment type="similarity">
    <text evidence="4 15">Belongs to the ATP phosphoribosyltransferase family. Long subfamily.</text>
</comment>
<evidence type="ECO:0000256" key="9">
    <source>
        <dbReference type="ARBA" id="ARBA00022676"/>
    </source>
</evidence>
<dbReference type="GO" id="GO:0000287">
    <property type="term" value="F:magnesium ion binding"/>
    <property type="evidence" value="ECO:0007669"/>
    <property type="project" value="UniProtKB-UniRule"/>
</dbReference>
<evidence type="ECO:0000256" key="2">
    <source>
        <dbReference type="ARBA" id="ARBA00004496"/>
    </source>
</evidence>
<evidence type="ECO:0000256" key="7">
    <source>
        <dbReference type="ARBA" id="ARBA00022490"/>
    </source>
</evidence>
<evidence type="ECO:0000256" key="13">
    <source>
        <dbReference type="ARBA" id="ARBA00023102"/>
    </source>
</evidence>
<dbReference type="GO" id="GO:0003879">
    <property type="term" value="F:ATP phosphoribosyltransferase activity"/>
    <property type="evidence" value="ECO:0007669"/>
    <property type="project" value="UniProtKB-UniRule"/>
</dbReference>
<keyword evidence="10 15" id="KW-0808">Transferase</keyword>
<dbReference type="InterPro" id="IPR013820">
    <property type="entry name" value="ATP_PRibTrfase_cat"/>
</dbReference>
<dbReference type="Gene3D" id="3.40.190.10">
    <property type="entry name" value="Periplasmic binding protein-like II"/>
    <property type="match status" value="2"/>
</dbReference>
<dbReference type="InterPro" id="IPR013115">
    <property type="entry name" value="HisG_C"/>
</dbReference>
<name>A0A3T0T0F8_9MICO</name>
<evidence type="ECO:0000256" key="5">
    <source>
        <dbReference type="ARBA" id="ARBA00011946"/>
    </source>
</evidence>
<evidence type="ECO:0000256" key="8">
    <source>
        <dbReference type="ARBA" id="ARBA00022605"/>
    </source>
</evidence>
<evidence type="ECO:0000259" key="16">
    <source>
        <dbReference type="Pfam" id="PF01634"/>
    </source>
</evidence>
<evidence type="ECO:0000256" key="3">
    <source>
        <dbReference type="ARBA" id="ARBA00004667"/>
    </source>
</evidence>
<accession>A0A3T0T0F8</accession>
<sequence length="298" mass="31721">MTTTTPTTPDTAGTTAPPALLRVAVPNKGSLSETAGQMLAEAGYTGRRDPKELHVVDERNGVEFFYLRPRDIATYVGSGALDVGVTGRDLLIDSGSEAREIASLGFADSTFRFAGPAGRYTELQQIDGLRVATSYPGLVGRFLREHGVEVTLIRLDGAVESAIQLGVADVIADVVETGTTLRKAGLEIFGPVILKSTAVLVSGAGEPEGIPVLLRRLQGVLVAREYVLLDYDCPVALLETATALAPGFESPTVSPLHDPEWVAVRVMVPRADMNQVMDRLYDLGARAILVTSIHAARL</sequence>
<evidence type="ECO:0000256" key="10">
    <source>
        <dbReference type="ARBA" id="ARBA00022679"/>
    </source>
</evidence>
<dbReference type="RefSeq" id="WP_127886895.1">
    <property type="nucleotide sequence ID" value="NZ_CP028137.1"/>
</dbReference>
<comment type="activity regulation">
    <text evidence="15">Feedback inhibited by histidine.</text>
</comment>
<dbReference type="EMBL" id="CP028137">
    <property type="protein sequence ID" value="AZZ52060.1"/>
    <property type="molecule type" value="Genomic_DNA"/>
</dbReference>
<comment type="subcellular location">
    <subcellularLocation>
        <location evidence="2 15">Cytoplasm</location>
    </subcellularLocation>
</comment>
<dbReference type="GO" id="GO:0000105">
    <property type="term" value="P:L-histidine biosynthetic process"/>
    <property type="evidence" value="ECO:0007669"/>
    <property type="project" value="UniProtKB-UniRule"/>
</dbReference>
<dbReference type="HAMAP" id="MF_00079">
    <property type="entry name" value="HisG_Long"/>
    <property type="match status" value="1"/>
</dbReference>
<dbReference type="GO" id="GO:0005524">
    <property type="term" value="F:ATP binding"/>
    <property type="evidence" value="ECO:0007669"/>
    <property type="project" value="UniProtKB-KW"/>
</dbReference>
<dbReference type="UniPathway" id="UPA00031">
    <property type="reaction ID" value="UER00006"/>
</dbReference>
<dbReference type="KEGG" id="rfs:C1I64_08320"/>
<evidence type="ECO:0000256" key="1">
    <source>
        <dbReference type="ARBA" id="ARBA00000915"/>
    </source>
</evidence>
<keyword evidence="8 15" id="KW-0028">Amino-acid biosynthesis</keyword>
<evidence type="ECO:0000259" key="17">
    <source>
        <dbReference type="Pfam" id="PF08029"/>
    </source>
</evidence>
<dbReference type="AlphaFoldDB" id="A0A3T0T0F8"/>
<keyword evidence="13 15" id="KW-0368">Histidine biosynthesis</keyword>
<dbReference type="Pfam" id="PF01634">
    <property type="entry name" value="HisG"/>
    <property type="match status" value="1"/>
</dbReference>
<keyword evidence="9 15" id="KW-0328">Glycosyltransferase</keyword>
<dbReference type="NCBIfam" id="TIGR00070">
    <property type="entry name" value="hisG"/>
    <property type="match status" value="1"/>
</dbReference>
<evidence type="ECO:0000256" key="4">
    <source>
        <dbReference type="ARBA" id="ARBA00007955"/>
    </source>
</evidence>
<evidence type="ECO:0000313" key="18">
    <source>
        <dbReference type="EMBL" id="AZZ52060.1"/>
    </source>
</evidence>
<evidence type="ECO:0000256" key="11">
    <source>
        <dbReference type="ARBA" id="ARBA00022741"/>
    </source>
</evidence>
<dbReference type="PANTHER" id="PTHR21403">
    <property type="entry name" value="ATP PHOSPHORIBOSYLTRANSFERASE ATP-PRTASE"/>
    <property type="match status" value="1"/>
</dbReference>
<dbReference type="InterPro" id="IPR020621">
    <property type="entry name" value="ATP-PRT_HisG_long"/>
</dbReference>